<accession>A0A0E9WCR1</accession>
<sequence length="51" mass="5898">MSSDMSQYDPTINDNHTHVCVQAVLGKVVWAGSVTWERHQLILRYNVRRGQ</sequence>
<name>A0A0E9WCR1_ANGAN</name>
<evidence type="ECO:0000313" key="1">
    <source>
        <dbReference type="EMBL" id="JAH88147.1"/>
    </source>
</evidence>
<proteinExistence type="predicted"/>
<dbReference type="AlphaFoldDB" id="A0A0E9WCR1"/>
<organism evidence="1">
    <name type="scientific">Anguilla anguilla</name>
    <name type="common">European freshwater eel</name>
    <name type="synonym">Muraena anguilla</name>
    <dbReference type="NCBI Taxonomy" id="7936"/>
    <lineage>
        <taxon>Eukaryota</taxon>
        <taxon>Metazoa</taxon>
        <taxon>Chordata</taxon>
        <taxon>Craniata</taxon>
        <taxon>Vertebrata</taxon>
        <taxon>Euteleostomi</taxon>
        <taxon>Actinopterygii</taxon>
        <taxon>Neopterygii</taxon>
        <taxon>Teleostei</taxon>
        <taxon>Anguilliformes</taxon>
        <taxon>Anguillidae</taxon>
        <taxon>Anguilla</taxon>
    </lineage>
</organism>
<dbReference type="EMBL" id="GBXM01020430">
    <property type="protein sequence ID" value="JAH88147.1"/>
    <property type="molecule type" value="Transcribed_RNA"/>
</dbReference>
<reference evidence="1" key="2">
    <citation type="journal article" date="2015" name="Fish Shellfish Immunol.">
        <title>Early steps in the European eel (Anguilla anguilla)-Vibrio vulnificus interaction in the gills: Role of the RtxA13 toxin.</title>
        <authorList>
            <person name="Callol A."/>
            <person name="Pajuelo D."/>
            <person name="Ebbesson L."/>
            <person name="Teles M."/>
            <person name="MacKenzie S."/>
            <person name="Amaro C."/>
        </authorList>
    </citation>
    <scope>NUCLEOTIDE SEQUENCE</scope>
</reference>
<reference evidence="1" key="1">
    <citation type="submission" date="2014-11" db="EMBL/GenBank/DDBJ databases">
        <authorList>
            <person name="Amaro Gonzalez C."/>
        </authorList>
    </citation>
    <scope>NUCLEOTIDE SEQUENCE</scope>
</reference>
<protein>
    <submittedName>
        <fullName evidence="1">Uncharacterized protein</fullName>
    </submittedName>
</protein>